<feature type="transmembrane region" description="Helical" evidence="6">
    <location>
        <begin position="85"/>
        <end position="103"/>
    </location>
</feature>
<evidence type="ECO:0000256" key="4">
    <source>
        <dbReference type="ARBA" id="ARBA00022989"/>
    </source>
</evidence>
<dbReference type="Proteomes" id="UP001589894">
    <property type="component" value="Unassembled WGS sequence"/>
</dbReference>
<feature type="transmembrane region" description="Helical" evidence="6">
    <location>
        <begin position="219"/>
        <end position="243"/>
    </location>
</feature>
<proteinExistence type="predicted"/>
<dbReference type="RefSeq" id="WP_377340183.1">
    <property type="nucleotide sequence ID" value="NZ_JBHLUE010000013.1"/>
</dbReference>
<keyword evidence="9" id="KW-1185">Reference proteome</keyword>
<dbReference type="PANTHER" id="PTHR42770">
    <property type="entry name" value="AMINO ACID TRANSPORTER-RELATED"/>
    <property type="match status" value="1"/>
</dbReference>
<feature type="domain" description="Amino acid permease/ SLC12A" evidence="7">
    <location>
        <begin position="185"/>
        <end position="299"/>
    </location>
</feature>
<dbReference type="InterPro" id="IPR004841">
    <property type="entry name" value="AA-permease/SLC12A_dom"/>
</dbReference>
<evidence type="ECO:0000313" key="9">
    <source>
        <dbReference type="Proteomes" id="UP001589894"/>
    </source>
</evidence>
<reference evidence="8 9" key="1">
    <citation type="submission" date="2024-09" db="EMBL/GenBank/DDBJ databases">
        <authorList>
            <person name="Sun Q."/>
            <person name="Mori K."/>
        </authorList>
    </citation>
    <scope>NUCLEOTIDE SEQUENCE [LARGE SCALE GENOMIC DNA]</scope>
    <source>
        <strain evidence="8 9">TBRC 2205</strain>
    </source>
</reference>
<organism evidence="8 9">
    <name type="scientific">Plantactinospora siamensis</name>
    <dbReference type="NCBI Taxonomy" id="555372"/>
    <lineage>
        <taxon>Bacteria</taxon>
        <taxon>Bacillati</taxon>
        <taxon>Actinomycetota</taxon>
        <taxon>Actinomycetes</taxon>
        <taxon>Micromonosporales</taxon>
        <taxon>Micromonosporaceae</taxon>
        <taxon>Plantactinospora</taxon>
    </lineage>
</organism>
<accession>A0ABV6NYN4</accession>
<feature type="transmembrane region" description="Helical" evidence="6">
    <location>
        <begin position="157"/>
        <end position="177"/>
    </location>
</feature>
<feature type="transmembrane region" description="Helical" evidence="6">
    <location>
        <begin position="20"/>
        <end position="40"/>
    </location>
</feature>
<dbReference type="InterPro" id="IPR002293">
    <property type="entry name" value="AA/rel_permease1"/>
</dbReference>
<gene>
    <name evidence="8" type="ORF">ACFFHU_17360</name>
</gene>
<evidence type="ECO:0000256" key="5">
    <source>
        <dbReference type="ARBA" id="ARBA00023136"/>
    </source>
</evidence>
<comment type="caution">
    <text evidence="8">The sequence shown here is derived from an EMBL/GenBank/DDBJ whole genome shotgun (WGS) entry which is preliminary data.</text>
</comment>
<dbReference type="Gene3D" id="1.20.1740.10">
    <property type="entry name" value="Amino acid/polyamine transporter I"/>
    <property type="match status" value="2"/>
</dbReference>
<dbReference type="InterPro" id="IPR050367">
    <property type="entry name" value="APC_superfamily"/>
</dbReference>
<sequence>MRERPAGDVGDRALRQTIGLGQGVALYVCAILGAGVLVLPGQSASLAGPASLVAWAFSALLGIPLAFTFAALASRYPDAGGVAVYASRAFGPLAGGIAGWWYFVAGSVGQTIVPLTAGYYLTEALGLDQRLAPAFAAVVLGVAVAANLTGMRVGARVQIALAVGVGTVLLVVIAVAVPQFDPARLSPSNAFIASVSRLGFALARDGWAPRRLSRVNRSGVPAAAVIAVGGIALAGLAGSWLFGWGTEDIVFVPATLVLTTYLIGAAAALRLLRQANRTMAAVALLALLAATPFAGWHLVVPVAIAAAVIAGHHRGLGHGAPGRDR</sequence>
<evidence type="ECO:0000259" key="7">
    <source>
        <dbReference type="Pfam" id="PF00324"/>
    </source>
</evidence>
<dbReference type="EMBL" id="JBHLUE010000013">
    <property type="protein sequence ID" value="MFC0565892.1"/>
    <property type="molecule type" value="Genomic_DNA"/>
</dbReference>
<dbReference type="PANTHER" id="PTHR42770:SF7">
    <property type="entry name" value="MEMBRANE PROTEIN"/>
    <property type="match status" value="1"/>
</dbReference>
<feature type="transmembrane region" description="Helical" evidence="6">
    <location>
        <begin position="249"/>
        <end position="269"/>
    </location>
</feature>
<feature type="transmembrane region" description="Helical" evidence="6">
    <location>
        <begin position="52"/>
        <end position="73"/>
    </location>
</feature>
<evidence type="ECO:0000256" key="2">
    <source>
        <dbReference type="ARBA" id="ARBA00022475"/>
    </source>
</evidence>
<evidence type="ECO:0000313" key="8">
    <source>
        <dbReference type="EMBL" id="MFC0565892.1"/>
    </source>
</evidence>
<evidence type="ECO:0000256" key="1">
    <source>
        <dbReference type="ARBA" id="ARBA00004651"/>
    </source>
</evidence>
<name>A0ABV6NYN4_9ACTN</name>
<feature type="transmembrane region" description="Helical" evidence="6">
    <location>
        <begin position="131"/>
        <end position="150"/>
    </location>
</feature>
<comment type="subcellular location">
    <subcellularLocation>
        <location evidence="1">Cell membrane</location>
        <topology evidence="1">Multi-pass membrane protein</topology>
    </subcellularLocation>
</comment>
<keyword evidence="4 6" id="KW-1133">Transmembrane helix</keyword>
<keyword evidence="3 6" id="KW-0812">Transmembrane</keyword>
<keyword evidence="2" id="KW-1003">Cell membrane</keyword>
<evidence type="ECO:0000256" key="3">
    <source>
        <dbReference type="ARBA" id="ARBA00022692"/>
    </source>
</evidence>
<protein>
    <submittedName>
        <fullName evidence="8">Amino acid permease</fullName>
    </submittedName>
</protein>
<evidence type="ECO:0000256" key="6">
    <source>
        <dbReference type="SAM" id="Phobius"/>
    </source>
</evidence>
<dbReference type="Pfam" id="PF13520">
    <property type="entry name" value="AA_permease_2"/>
    <property type="match status" value="1"/>
</dbReference>
<dbReference type="Pfam" id="PF00324">
    <property type="entry name" value="AA_permease"/>
    <property type="match status" value="1"/>
</dbReference>
<keyword evidence="5 6" id="KW-0472">Membrane</keyword>
<feature type="transmembrane region" description="Helical" evidence="6">
    <location>
        <begin position="281"/>
        <end position="309"/>
    </location>
</feature>